<reference evidence="2 3" key="2">
    <citation type="journal article" date="1996" name="DNA Res.">
        <title>Sequence analysis of the genome of the unicellular cyanobacterium Synechocystis sp. strain PCC6803. II. Sequence determination of the entire genome and assignment of potential protein-coding regions.</title>
        <authorList>
            <person name="Kaneko T."/>
            <person name="Sato S."/>
            <person name="Kotani H."/>
            <person name="Tanaka A."/>
            <person name="Asamizu E."/>
            <person name="Nakamura Y."/>
            <person name="Miyajima N."/>
            <person name="Hirosawa M."/>
            <person name="Sugiura M."/>
            <person name="Sasamoto S."/>
            <person name="Kimura T."/>
            <person name="Hosouchi T."/>
            <person name="Matsuno A."/>
            <person name="Muraki A."/>
            <person name="Nakazaki N."/>
            <person name="Naruo K."/>
            <person name="Okumura S."/>
            <person name="Shimpo S."/>
            <person name="Takeuchi C."/>
            <person name="Wada T."/>
            <person name="Watanabe A."/>
            <person name="Yamada M."/>
            <person name="Yasuda M."/>
            <person name="Tabata S."/>
        </authorList>
    </citation>
    <scope>NUCLEOTIDE SEQUENCE [LARGE SCALE GENOMIC DNA]</scope>
    <source>
        <strain evidence="3">ATCC 27184 / PCC 6803 / Kazusa</strain>
    </source>
</reference>
<dbReference type="EnsemblBacteria" id="BAA18036">
    <property type="protein sequence ID" value="BAA18036"/>
    <property type="gene ID" value="BAA18036"/>
</dbReference>
<dbReference type="PANTHER" id="PTHR46564:SF1">
    <property type="entry name" value="TRANSPOSASE"/>
    <property type="match status" value="1"/>
</dbReference>
<dbReference type="SMR" id="P73968"/>
<dbReference type="PANTHER" id="PTHR46564">
    <property type="entry name" value="TRANSPOSASE"/>
    <property type="match status" value="1"/>
</dbReference>
<sequence length="171" mass="20467">MAYSLDLRQRVVAYIEAGGKITEASKIYKIGKASIYRWLNRVDLSPTKVERRHRKLDWEALKKDVEENPDARLIDRAKKFGVRPSAVYYALKKMKINRKKKELRYRERNREERVKYYRMLRELIKLYGSQAIVYINTSLDSKQSRLVFMPGQKKEKKFMEIDKEKGESEKI</sequence>
<dbReference type="InParanoid" id="P73968"/>
<feature type="domain" description="Transposase Synechocystis PCC 6803" evidence="1">
    <location>
        <begin position="1"/>
        <end position="111"/>
    </location>
</feature>
<dbReference type="KEGG" id="syn:slr1524"/>
<keyword evidence="3" id="KW-1185">Reference proteome</keyword>
<dbReference type="InterPro" id="IPR009057">
    <property type="entry name" value="Homeodomain-like_sf"/>
</dbReference>
<dbReference type="Pfam" id="PF01710">
    <property type="entry name" value="HTH_Tnp_IS630"/>
    <property type="match status" value="1"/>
</dbReference>
<proteinExistence type="predicted"/>
<organism evidence="2 3">
    <name type="scientific">Synechocystis sp. (strain ATCC 27184 / PCC 6803 / Kazusa)</name>
    <dbReference type="NCBI Taxonomy" id="1111708"/>
    <lineage>
        <taxon>Bacteria</taxon>
        <taxon>Bacillati</taxon>
        <taxon>Cyanobacteriota</taxon>
        <taxon>Cyanophyceae</taxon>
        <taxon>Synechococcales</taxon>
        <taxon>Merismopediaceae</taxon>
        <taxon>Synechocystis</taxon>
    </lineage>
</organism>
<dbReference type="AlphaFoldDB" id="P73968"/>
<evidence type="ECO:0000259" key="1">
    <source>
        <dbReference type="Pfam" id="PF01710"/>
    </source>
</evidence>
<dbReference type="Proteomes" id="UP000001425">
    <property type="component" value="Chromosome"/>
</dbReference>
<accession>P73968</accession>
<protein>
    <submittedName>
        <fullName evidence="2">Transposase</fullName>
    </submittedName>
</protein>
<dbReference type="InterPro" id="IPR002622">
    <property type="entry name" value="Transposase_14"/>
</dbReference>
<gene>
    <name evidence="2" type="ordered locus">slr1524</name>
</gene>
<dbReference type="PhylomeDB" id="P73968"/>
<name>P73968_SYNY3</name>
<dbReference type="EMBL" id="BA000022">
    <property type="protein sequence ID" value="BAA18036.1"/>
    <property type="molecule type" value="Genomic_DNA"/>
</dbReference>
<dbReference type="SUPFAM" id="SSF46689">
    <property type="entry name" value="Homeodomain-like"/>
    <property type="match status" value="1"/>
</dbReference>
<evidence type="ECO:0000313" key="3">
    <source>
        <dbReference type="Proteomes" id="UP000001425"/>
    </source>
</evidence>
<evidence type="ECO:0000313" key="2">
    <source>
        <dbReference type="EMBL" id="BAA18036.1"/>
    </source>
</evidence>
<dbReference type="PaxDb" id="1148-1653120"/>
<dbReference type="PIR" id="S75475">
    <property type="entry name" value="S75475"/>
</dbReference>
<dbReference type="eggNOG" id="COG3415">
    <property type="taxonomic scope" value="Bacteria"/>
</dbReference>
<reference evidence="2 3" key="1">
    <citation type="journal article" date="1995" name="DNA Res.">
        <title>Sequence analysis of the genome of the unicellular cyanobacterium Synechocystis sp. strain PCC6803. I. Sequence features in the 1 Mb region from map positions 64% to 92% of the genome.</title>
        <authorList>
            <person name="Kaneko T."/>
            <person name="Tanaka A."/>
            <person name="Sato S."/>
            <person name="Kotani H."/>
            <person name="Sazuka T."/>
            <person name="Miyajima N."/>
            <person name="Sugiura M."/>
            <person name="Tabata S."/>
        </authorList>
    </citation>
    <scope>NUCLEOTIDE SEQUENCE [LARGE SCALE GENOMIC DNA]</scope>
    <source>
        <strain evidence="3">ATCC 27184 / PCC 6803 / Kazusa</strain>
    </source>
</reference>